<dbReference type="EC" id="2.7.13.3" evidence="3"/>
<dbReference type="Pfam" id="PF02518">
    <property type="entry name" value="HATPase_c"/>
    <property type="match status" value="1"/>
</dbReference>
<evidence type="ECO:0000256" key="10">
    <source>
        <dbReference type="SAM" id="Phobius"/>
    </source>
</evidence>
<accession>A0A426FQJ5</accession>
<dbReference type="RefSeq" id="WP_125094353.1">
    <property type="nucleotide sequence ID" value="NZ_RRUE01000001.1"/>
</dbReference>
<keyword evidence="8 10" id="KW-1133">Transmembrane helix</keyword>
<keyword evidence="13" id="KW-1185">Reference proteome</keyword>
<dbReference type="PRINTS" id="PR00344">
    <property type="entry name" value="BCTRLSENSOR"/>
</dbReference>
<evidence type="ECO:0000313" key="12">
    <source>
        <dbReference type="EMBL" id="RRN44921.1"/>
    </source>
</evidence>
<dbReference type="InterPro" id="IPR050428">
    <property type="entry name" value="TCS_sensor_his_kinase"/>
</dbReference>
<dbReference type="InterPro" id="IPR036890">
    <property type="entry name" value="HATPase_C_sf"/>
</dbReference>
<dbReference type="EMBL" id="RRUE01000001">
    <property type="protein sequence ID" value="RRN44921.1"/>
    <property type="molecule type" value="Genomic_DNA"/>
</dbReference>
<gene>
    <name evidence="12" type="ORF">EHV23_01175</name>
</gene>
<comment type="caution">
    <text evidence="12">The sequence shown here is derived from an EMBL/GenBank/DDBJ whole genome shotgun (WGS) entry which is preliminary data.</text>
</comment>
<dbReference type="Gene3D" id="3.30.565.10">
    <property type="entry name" value="Histidine kinase-like ATPase, C-terminal domain"/>
    <property type="match status" value="1"/>
</dbReference>
<reference evidence="12 13" key="1">
    <citation type="submission" date="2018-11" db="EMBL/GenBank/DDBJ databases">
        <title>Genome sequencing of Lautropia sp. KCOM 2505 (= ChDC F240).</title>
        <authorList>
            <person name="Kook J.-K."/>
            <person name="Park S.-N."/>
            <person name="Lim Y.K."/>
        </authorList>
    </citation>
    <scope>NUCLEOTIDE SEQUENCE [LARGE SCALE GENOMIC DNA]</scope>
    <source>
        <strain evidence="12 13">KCOM 2505</strain>
    </source>
</reference>
<sequence length="452" mass="49836">MTLPPMGLAQRLMLLGMLAVVLSTTVGGLLLREQLHAVILRSMAGSLGERADRIAAGMRLDRDGTPSLDHRLVNDEFRFVFSGWYWQLEEGGTVHRSRSLWDSRLETPTDRHVAGSDVLLLTYGPRDELLYGLVRPLSIQGHDYRLFVYGPAGPSRKDMVFIDRFLVVMLGGLAAALLAGMYFQVRLGLRPLRRLHDRLQGIHAGEHDRVGTGYGPDLDPLAAEVDEVLERNARIVMRARGNAADLSHALKKPLALLNAQSRDGSLVAASVQKQVETMNRMIERHLARAGSGAGDVRRIDVGECLKGLLGLMKMLHASRSLDWRLDLPGAVHWRGESTDLEEMLGNLLDNAGKWARSQVWVTLQVFRQATNEQEGMASRTGFVAICIDDDGEGLDDDEIARARRRGERFDESTEGSGLGLAIASDIAETYGGRLDLGRSPLGGLQVMLRLPR</sequence>
<dbReference type="PROSITE" id="PS50109">
    <property type="entry name" value="HIS_KIN"/>
    <property type="match status" value="1"/>
</dbReference>
<comment type="subcellular location">
    <subcellularLocation>
        <location evidence="2">Membrane</location>
    </subcellularLocation>
</comment>
<organism evidence="12 13">
    <name type="scientific">Lautropia dentalis</name>
    <dbReference type="NCBI Taxonomy" id="2490857"/>
    <lineage>
        <taxon>Bacteria</taxon>
        <taxon>Pseudomonadati</taxon>
        <taxon>Pseudomonadota</taxon>
        <taxon>Betaproteobacteria</taxon>
        <taxon>Burkholderiales</taxon>
        <taxon>Burkholderiaceae</taxon>
        <taxon>Lautropia</taxon>
    </lineage>
</organism>
<evidence type="ECO:0000256" key="3">
    <source>
        <dbReference type="ARBA" id="ARBA00012438"/>
    </source>
</evidence>
<evidence type="ECO:0000256" key="8">
    <source>
        <dbReference type="ARBA" id="ARBA00022989"/>
    </source>
</evidence>
<keyword evidence="5" id="KW-0808">Transferase</keyword>
<evidence type="ECO:0000256" key="2">
    <source>
        <dbReference type="ARBA" id="ARBA00004370"/>
    </source>
</evidence>
<dbReference type="SUPFAM" id="SSF55874">
    <property type="entry name" value="ATPase domain of HSP90 chaperone/DNA topoisomerase II/histidine kinase"/>
    <property type="match status" value="1"/>
</dbReference>
<keyword evidence="6 10" id="KW-0812">Transmembrane</keyword>
<dbReference type="InterPro" id="IPR005467">
    <property type="entry name" value="His_kinase_dom"/>
</dbReference>
<keyword evidence="9 10" id="KW-0472">Membrane</keyword>
<protein>
    <recommendedName>
        <fullName evidence="3">histidine kinase</fullName>
        <ecNumber evidence="3">2.7.13.3</ecNumber>
    </recommendedName>
</protein>
<evidence type="ECO:0000256" key="7">
    <source>
        <dbReference type="ARBA" id="ARBA00022777"/>
    </source>
</evidence>
<dbReference type="Proteomes" id="UP000270261">
    <property type="component" value="Unassembled WGS sequence"/>
</dbReference>
<dbReference type="AlphaFoldDB" id="A0A426FQJ5"/>
<dbReference type="PANTHER" id="PTHR45436">
    <property type="entry name" value="SENSOR HISTIDINE KINASE YKOH"/>
    <property type="match status" value="1"/>
</dbReference>
<feature type="transmembrane region" description="Helical" evidence="10">
    <location>
        <begin position="165"/>
        <end position="185"/>
    </location>
</feature>
<evidence type="ECO:0000313" key="13">
    <source>
        <dbReference type="Proteomes" id="UP000270261"/>
    </source>
</evidence>
<evidence type="ECO:0000256" key="4">
    <source>
        <dbReference type="ARBA" id="ARBA00022553"/>
    </source>
</evidence>
<evidence type="ECO:0000256" key="1">
    <source>
        <dbReference type="ARBA" id="ARBA00000085"/>
    </source>
</evidence>
<evidence type="ECO:0000256" key="5">
    <source>
        <dbReference type="ARBA" id="ARBA00022679"/>
    </source>
</evidence>
<dbReference type="GO" id="GO:0005886">
    <property type="term" value="C:plasma membrane"/>
    <property type="evidence" value="ECO:0007669"/>
    <property type="project" value="TreeGrafter"/>
</dbReference>
<evidence type="ECO:0000256" key="6">
    <source>
        <dbReference type="ARBA" id="ARBA00022692"/>
    </source>
</evidence>
<dbReference type="InterPro" id="IPR004358">
    <property type="entry name" value="Sig_transdc_His_kin-like_C"/>
</dbReference>
<dbReference type="PANTHER" id="PTHR45436:SF5">
    <property type="entry name" value="SENSOR HISTIDINE KINASE TRCS"/>
    <property type="match status" value="1"/>
</dbReference>
<dbReference type="GO" id="GO:0000160">
    <property type="term" value="P:phosphorelay signal transduction system"/>
    <property type="evidence" value="ECO:0007669"/>
    <property type="project" value="TreeGrafter"/>
</dbReference>
<dbReference type="OrthoDB" id="9809567at2"/>
<feature type="transmembrane region" description="Helical" evidence="10">
    <location>
        <begin position="12"/>
        <end position="31"/>
    </location>
</feature>
<dbReference type="SMART" id="SM00387">
    <property type="entry name" value="HATPase_c"/>
    <property type="match status" value="1"/>
</dbReference>
<proteinExistence type="predicted"/>
<keyword evidence="4" id="KW-0597">Phosphoprotein</keyword>
<evidence type="ECO:0000259" key="11">
    <source>
        <dbReference type="PROSITE" id="PS50109"/>
    </source>
</evidence>
<feature type="domain" description="Histidine kinase" evidence="11">
    <location>
        <begin position="245"/>
        <end position="452"/>
    </location>
</feature>
<name>A0A426FQJ5_9BURK</name>
<dbReference type="InterPro" id="IPR003594">
    <property type="entry name" value="HATPase_dom"/>
</dbReference>
<keyword evidence="7 12" id="KW-0418">Kinase</keyword>
<dbReference type="GO" id="GO:0004673">
    <property type="term" value="F:protein histidine kinase activity"/>
    <property type="evidence" value="ECO:0007669"/>
    <property type="project" value="UniProtKB-EC"/>
</dbReference>
<evidence type="ECO:0000256" key="9">
    <source>
        <dbReference type="ARBA" id="ARBA00023136"/>
    </source>
</evidence>
<comment type="catalytic activity">
    <reaction evidence="1">
        <text>ATP + protein L-histidine = ADP + protein N-phospho-L-histidine.</text>
        <dbReference type="EC" id="2.7.13.3"/>
    </reaction>
</comment>